<reference evidence="1 3" key="1">
    <citation type="journal article" date="2008" name="Science">
        <title>The Physcomitrella genome reveals evolutionary insights into the conquest of land by plants.</title>
        <authorList>
            <person name="Rensing S."/>
            <person name="Lang D."/>
            <person name="Zimmer A."/>
            <person name="Terry A."/>
            <person name="Salamov A."/>
            <person name="Shapiro H."/>
            <person name="Nishiyama T."/>
            <person name="Perroud P.-F."/>
            <person name="Lindquist E."/>
            <person name="Kamisugi Y."/>
            <person name="Tanahashi T."/>
            <person name="Sakakibara K."/>
            <person name="Fujita T."/>
            <person name="Oishi K."/>
            <person name="Shin-I T."/>
            <person name="Kuroki Y."/>
            <person name="Toyoda A."/>
            <person name="Suzuki Y."/>
            <person name="Hashimoto A."/>
            <person name="Yamaguchi K."/>
            <person name="Sugano A."/>
            <person name="Kohara Y."/>
            <person name="Fujiyama A."/>
            <person name="Anterola A."/>
            <person name="Aoki S."/>
            <person name="Ashton N."/>
            <person name="Barbazuk W.B."/>
            <person name="Barker E."/>
            <person name="Bennetzen J."/>
            <person name="Bezanilla M."/>
            <person name="Blankenship R."/>
            <person name="Cho S.H."/>
            <person name="Dutcher S."/>
            <person name="Estelle M."/>
            <person name="Fawcett J.A."/>
            <person name="Gundlach H."/>
            <person name="Hanada K."/>
            <person name="Heyl A."/>
            <person name="Hicks K.A."/>
            <person name="Hugh J."/>
            <person name="Lohr M."/>
            <person name="Mayer K."/>
            <person name="Melkozernov A."/>
            <person name="Murata T."/>
            <person name="Nelson D."/>
            <person name="Pils B."/>
            <person name="Prigge M."/>
            <person name="Reiss B."/>
            <person name="Renner T."/>
            <person name="Rombauts S."/>
            <person name="Rushton P."/>
            <person name="Sanderfoot A."/>
            <person name="Schween G."/>
            <person name="Shiu S.-H."/>
            <person name="Stueber K."/>
            <person name="Theodoulou F.L."/>
            <person name="Tu H."/>
            <person name="Van de Peer Y."/>
            <person name="Verrier P.J."/>
            <person name="Waters E."/>
            <person name="Wood A."/>
            <person name="Yang L."/>
            <person name="Cove D."/>
            <person name="Cuming A."/>
            <person name="Hasebe M."/>
            <person name="Lucas S."/>
            <person name="Mishler D.B."/>
            <person name="Reski R."/>
            <person name="Grigoriev I."/>
            <person name="Quatrano R.S."/>
            <person name="Boore J.L."/>
        </authorList>
    </citation>
    <scope>NUCLEOTIDE SEQUENCE [LARGE SCALE GENOMIC DNA]</scope>
    <source>
        <strain evidence="2 3">cv. Gransden 2004</strain>
    </source>
</reference>
<accession>A0A2K1JZ94</accession>
<sequence length="54" mass="5675">MSGEACTSTCIENSSFVVNLVCLGTTSGKSNIVEESVVPFKASSTGRCRNTCRL</sequence>
<dbReference type="AlphaFoldDB" id="A0A2K1JZ94"/>
<dbReference type="Gramene" id="Pp3c10_16340V3.1">
    <property type="protein sequence ID" value="Pp3c10_16340V3.1"/>
    <property type="gene ID" value="Pp3c10_16340"/>
</dbReference>
<keyword evidence="3" id="KW-1185">Reference proteome</keyword>
<dbReference type="InParanoid" id="A0A2K1JZ94"/>
<evidence type="ECO:0000313" key="3">
    <source>
        <dbReference type="Proteomes" id="UP000006727"/>
    </source>
</evidence>
<reference evidence="1 3" key="2">
    <citation type="journal article" date="2018" name="Plant J.">
        <title>The Physcomitrella patens chromosome-scale assembly reveals moss genome structure and evolution.</title>
        <authorList>
            <person name="Lang D."/>
            <person name="Ullrich K.K."/>
            <person name="Murat F."/>
            <person name="Fuchs J."/>
            <person name="Jenkins J."/>
            <person name="Haas F.B."/>
            <person name="Piednoel M."/>
            <person name="Gundlach H."/>
            <person name="Van Bel M."/>
            <person name="Meyberg R."/>
            <person name="Vives C."/>
            <person name="Morata J."/>
            <person name="Symeonidi A."/>
            <person name="Hiss M."/>
            <person name="Muchero W."/>
            <person name="Kamisugi Y."/>
            <person name="Saleh O."/>
            <person name="Blanc G."/>
            <person name="Decker E.L."/>
            <person name="van Gessel N."/>
            <person name="Grimwood J."/>
            <person name="Hayes R.D."/>
            <person name="Graham S.W."/>
            <person name="Gunter L.E."/>
            <person name="McDaniel S.F."/>
            <person name="Hoernstein S.N.W."/>
            <person name="Larsson A."/>
            <person name="Li F.W."/>
            <person name="Perroud P.F."/>
            <person name="Phillips J."/>
            <person name="Ranjan P."/>
            <person name="Rokshar D.S."/>
            <person name="Rothfels C.J."/>
            <person name="Schneider L."/>
            <person name="Shu S."/>
            <person name="Stevenson D.W."/>
            <person name="Thummler F."/>
            <person name="Tillich M."/>
            <person name="Villarreal Aguilar J.C."/>
            <person name="Widiez T."/>
            <person name="Wong G.K."/>
            <person name="Wymore A."/>
            <person name="Zhang Y."/>
            <person name="Zimmer A.D."/>
            <person name="Quatrano R.S."/>
            <person name="Mayer K.F.X."/>
            <person name="Goodstein D."/>
            <person name="Casacuberta J.M."/>
            <person name="Vandepoele K."/>
            <person name="Reski R."/>
            <person name="Cuming A.C."/>
            <person name="Tuskan G.A."/>
            <person name="Maumus F."/>
            <person name="Salse J."/>
            <person name="Schmutz J."/>
            <person name="Rensing S.A."/>
        </authorList>
    </citation>
    <scope>NUCLEOTIDE SEQUENCE [LARGE SCALE GENOMIC DNA]</scope>
    <source>
        <strain evidence="2 3">cv. Gransden 2004</strain>
    </source>
</reference>
<organism evidence="1">
    <name type="scientific">Physcomitrium patens</name>
    <name type="common">Spreading-leaved earth moss</name>
    <name type="synonym">Physcomitrella patens</name>
    <dbReference type="NCBI Taxonomy" id="3218"/>
    <lineage>
        <taxon>Eukaryota</taxon>
        <taxon>Viridiplantae</taxon>
        <taxon>Streptophyta</taxon>
        <taxon>Embryophyta</taxon>
        <taxon>Bryophyta</taxon>
        <taxon>Bryophytina</taxon>
        <taxon>Bryopsida</taxon>
        <taxon>Funariidae</taxon>
        <taxon>Funariales</taxon>
        <taxon>Funariaceae</taxon>
        <taxon>Physcomitrium</taxon>
    </lineage>
</organism>
<reference evidence="2" key="3">
    <citation type="submission" date="2020-12" db="UniProtKB">
        <authorList>
            <consortium name="EnsemblPlants"/>
        </authorList>
    </citation>
    <scope>IDENTIFICATION</scope>
</reference>
<dbReference type="EMBL" id="ABEU02000010">
    <property type="protein sequence ID" value="PNR46848.1"/>
    <property type="molecule type" value="Genomic_DNA"/>
</dbReference>
<protein>
    <submittedName>
        <fullName evidence="1 2">Uncharacterized protein</fullName>
    </submittedName>
</protein>
<evidence type="ECO:0000313" key="2">
    <source>
        <dbReference type="EnsemblPlants" id="Pp3c10_16340V3.1"/>
    </source>
</evidence>
<dbReference type="EnsemblPlants" id="Pp3c10_16340V3.1">
    <property type="protein sequence ID" value="Pp3c10_16340V3.1"/>
    <property type="gene ID" value="Pp3c10_16340"/>
</dbReference>
<gene>
    <name evidence="1" type="ORF">PHYPA_013968</name>
</gene>
<name>A0A2K1JZ94_PHYPA</name>
<proteinExistence type="predicted"/>
<evidence type="ECO:0000313" key="1">
    <source>
        <dbReference type="EMBL" id="PNR46848.1"/>
    </source>
</evidence>
<dbReference type="Proteomes" id="UP000006727">
    <property type="component" value="Chromosome 10"/>
</dbReference>